<accession>A0ABU7IXE0</accession>
<keyword evidence="3" id="KW-1185">Reference proteome</keyword>
<feature type="signal peptide" evidence="1">
    <location>
        <begin position="1"/>
        <end position="20"/>
    </location>
</feature>
<evidence type="ECO:0000313" key="2">
    <source>
        <dbReference type="EMBL" id="MEE1977650.1"/>
    </source>
</evidence>
<comment type="caution">
    <text evidence="2">The sequence shown here is derived from an EMBL/GenBank/DDBJ whole genome shotgun (WGS) entry which is preliminary data.</text>
</comment>
<evidence type="ECO:0008006" key="4">
    <source>
        <dbReference type="Google" id="ProtNLM"/>
    </source>
</evidence>
<organism evidence="2 3">
    <name type="scientific">Maribacter cobaltidurans</name>
    <dbReference type="NCBI Taxonomy" id="1178778"/>
    <lineage>
        <taxon>Bacteria</taxon>
        <taxon>Pseudomonadati</taxon>
        <taxon>Bacteroidota</taxon>
        <taxon>Flavobacteriia</taxon>
        <taxon>Flavobacteriales</taxon>
        <taxon>Flavobacteriaceae</taxon>
        <taxon>Maribacter</taxon>
    </lineage>
</organism>
<dbReference type="RefSeq" id="WP_272652333.1">
    <property type="nucleotide sequence ID" value="NZ_JAZDDG010000008.1"/>
</dbReference>
<sequence length="837" mass="94257">MKKLRPFLFLACLCIMGLLSFDTPVQESMQVKNILGKLLLYSKNERPEKTYLHTDKDFYTNGETIWFKTYLVDGIDHRASDKSKVVYVELIDSEGNILERRKQFVSDLGAEGEIQLEQKLAQGEYTLRAYTKYMLNEEEPVFFEKKIPIWMQQMTKGDVAGIPQNSTNSGVTDVVDEKEGVSKTKVRFFPEGGQLVTGMSSKLGLEVTDGQGNGLALQGTIVDQDGNVAADFRSGEFGLGVVNLRPLSGKTYYARLDGEATDSEFELPRAMPEGYLLNVTDRGEHILVQVATNLSDGLQGALLLGHLRGEVFLKQVVNGYGTKEHAVKIYPDQLKEGVAQFTLFTAKGEPVSERLFFVENPDQRASLSIDTDRKSYGTRDRVQVDLALTDSQGKSLEGEFSMSVVSKNALSSEYSGDIRSWLLLDSDVGATVPDAGYFFRNASKDRKQLLDALMLTHGWRRFKWSQLLEKKTSKKLRFPPEKGITISGRAVNYYDNEKFGKSLASLTLMGEDLVYDKDSTDNNGRFAFGSFFFQDSVDAILQAEGFGKRPKVLDILLDAPYPENMPAPRKIQYRETRHVEPNNDYMANAYRQKVADFTFDPDKVNLLDEAKVRGKKVNISILRNHEITRQTDYAQITSGPFTYRIHVDSIQGTETLSALELLRYSRFSAVSGRTSIYASNEPLYLIDFIPVSKSTLNGFRANEIMFVDVVRGPGASIFGSRGANGIIAFYTKRPILFENKIFQKKIPDIIDTKIIGFNKVREFYVPNYSVDKKEHEKPDYRSTLFWQPDIQLKKDRATKLDFFTGDNPGNYLIKVEGLADDGIPVNQTMELEVGSSN</sequence>
<feature type="chain" id="PRO_5047495881" description="TonB-dependent receptor plug domain-containing protein" evidence="1">
    <location>
        <begin position="21"/>
        <end position="837"/>
    </location>
</feature>
<dbReference type="Gene3D" id="2.60.40.1930">
    <property type="match status" value="1"/>
</dbReference>
<evidence type="ECO:0000256" key="1">
    <source>
        <dbReference type="SAM" id="SignalP"/>
    </source>
</evidence>
<protein>
    <recommendedName>
        <fullName evidence="4">TonB-dependent receptor plug domain-containing protein</fullName>
    </recommendedName>
</protein>
<dbReference type="InterPro" id="IPR037066">
    <property type="entry name" value="Plug_dom_sf"/>
</dbReference>
<dbReference type="EMBL" id="JAZDDG010000008">
    <property type="protein sequence ID" value="MEE1977650.1"/>
    <property type="molecule type" value="Genomic_DNA"/>
</dbReference>
<dbReference type="Gene3D" id="2.170.130.10">
    <property type="entry name" value="TonB-dependent receptor, plug domain"/>
    <property type="match status" value="1"/>
</dbReference>
<evidence type="ECO:0000313" key="3">
    <source>
        <dbReference type="Proteomes" id="UP001356308"/>
    </source>
</evidence>
<reference evidence="2 3" key="1">
    <citation type="submission" date="2024-01" db="EMBL/GenBank/DDBJ databases">
        <title>Maribacter spp. originated from different algae showed divergent polysaccharides utilization ability.</title>
        <authorList>
            <person name="Wang H."/>
            <person name="Wu Y."/>
        </authorList>
    </citation>
    <scope>NUCLEOTIDE SEQUENCE [LARGE SCALE GENOMIC DNA]</scope>
    <source>
        <strain evidence="2 3">PR1</strain>
    </source>
</reference>
<dbReference type="SUPFAM" id="SSF56935">
    <property type="entry name" value="Porins"/>
    <property type="match status" value="1"/>
</dbReference>
<proteinExistence type="predicted"/>
<gene>
    <name evidence="2" type="ORF">V1I91_16345</name>
</gene>
<name>A0ABU7IXE0_9FLAO</name>
<keyword evidence="1" id="KW-0732">Signal</keyword>
<dbReference type="Proteomes" id="UP001356308">
    <property type="component" value="Unassembled WGS sequence"/>
</dbReference>